<feature type="signal peptide" evidence="2">
    <location>
        <begin position="1"/>
        <end position="21"/>
    </location>
</feature>
<organism evidence="3 4">
    <name type="scientific">Phialemonium thermophilum</name>
    <dbReference type="NCBI Taxonomy" id="223376"/>
    <lineage>
        <taxon>Eukaryota</taxon>
        <taxon>Fungi</taxon>
        <taxon>Dikarya</taxon>
        <taxon>Ascomycota</taxon>
        <taxon>Pezizomycotina</taxon>
        <taxon>Sordariomycetes</taxon>
        <taxon>Sordariomycetidae</taxon>
        <taxon>Cephalothecales</taxon>
        <taxon>Cephalothecaceae</taxon>
        <taxon>Phialemonium</taxon>
    </lineage>
</organism>
<proteinExistence type="predicted"/>
<comment type="caution">
    <text evidence="3">The sequence shown here is derived from an EMBL/GenBank/DDBJ whole genome shotgun (WGS) entry which is preliminary data.</text>
</comment>
<name>A0ABR3VS70_9PEZI</name>
<keyword evidence="1" id="KW-0812">Transmembrane</keyword>
<evidence type="ECO:0000256" key="2">
    <source>
        <dbReference type="SAM" id="SignalP"/>
    </source>
</evidence>
<keyword evidence="2" id="KW-0732">Signal</keyword>
<reference evidence="3 4" key="1">
    <citation type="journal article" date="2024" name="Commun. Biol.">
        <title>Comparative genomic analysis of thermophilic fungi reveals convergent evolutionary adaptations and gene losses.</title>
        <authorList>
            <person name="Steindorff A.S."/>
            <person name="Aguilar-Pontes M.V."/>
            <person name="Robinson A.J."/>
            <person name="Andreopoulos B."/>
            <person name="LaButti K."/>
            <person name="Kuo A."/>
            <person name="Mondo S."/>
            <person name="Riley R."/>
            <person name="Otillar R."/>
            <person name="Haridas S."/>
            <person name="Lipzen A."/>
            <person name="Grimwood J."/>
            <person name="Schmutz J."/>
            <person name="Clum A."/>
            <person name="Reid I.D."/>
            <person name="Moisan M.C."/>
            <person name="Butler G."/>
            <person name="Nguyen T.T.M."/>
            <person name="Dewar K."/>
            <person name="Conant G."/>
            <person name="Drula E."/>
            <person name="Henrissat B."/>
            <person name="Hansel C."/>
            <person name="Singer S."/>
            <person name="Hutchinson M.I."/>
            <person name="de Vries R.P."/>
            <person name="Natvig D.O."/>
            <person name="Powell A.J."/>
            <person name="Tsang A."/>
            <person name="Grigoriev I.V."/>
        </authorList>
    </citation>
    <scope>NUCLEOTIDE SEQUENCE [LARGE SCALE GENOMIC DNA]</scope>
    <source>
        <strain evidence="3 4">ATCC 24622</strain>
    </source>
</reference>
<dbReference type="EMBL" id="JAZHXJ010001669">
    <property type="protein sequence ID" value="KAL1844498.1"/>
    <property type="molecule type" value="Genomic_DNA"/>
</dbReference>
<sequence>MSSSIPLRLLLGAWLVGAAAADAGDDFSNNLFTDLGPLLALFGERVTTQFLRQATSWADNLIIAMAPLGIITIIVSAIRVGGPQWLRSIIGRATEPRAVVEAELMSSTSERVCELWDDGNIVRVVGQAPIQELIVLYDERETKEEDNTANFDPIPPPGMEIRSLDEEMNPVQRPEEMKTAAPVMQSPAVMAFPTAHKGELPILSTWPREESLARAVQACPQTV</sequence>
<feature type="chain" id="PRO_5045280737" evidence="2">
    <location>
        <begin position="22"/>
        <end position="223"/>
    </location>
</feature>
<dbReference type="Proteomes" id="UP001586593">
    <property type="component" value="Unassembled WGS sequence"/>
</dbReference>
<keyword evidence="1" id="KW-0472">Membrane</keyword>
<evidence type="ECO:0000313" key="4">
    <source>
        <dbReference type="Proteomes" id="UP001586593"/>
    </source>
</evidence>
<keyword evidence="4" id="KW-1185">Reference proteome</keyword>
<feature type="transmembrane region" description="Helical" evidence="1">
    <location>
        <begin position="61"/>
        <end position="82"/>
    </location>
</feature>
<protein>
    <submittedName>
        <fullName evidence="3">Uncharacterized protein</fullName>
    </submittedName>
</protein>
<keyword evidence="1" id="KW-1133">Transmembrane helix</keyword>
<gene>
    <name evidence="3" type="ORF">VTK73DRAFT_2415</name>
</gene>
<evidence type="ECO:0000313" key="3">
    <source>
        <dbReference type="EMBL" id="KAL1844498.1"/>
    </source>
</evidence>
<evidence type="ECO:0000256" key="1">
    <source>
        <dbReference type="SAM" id="Phobius"/>
    </source>
</evidence>
<accession>A0ABR3VS70</accession>